<gene>
    <name evidence="2" type="ORF">HaLaN_25508</name>
</gene>
<evidence type="ECO:0000313" key="3">
    <source>
        <dbReference type="Proteomes" id="UP000485058"/>
    </source>
</evidence>
<feature type="non-terminal residue" evidence="2">
    <location>
        <position position="1"/>
    </location>
</feature>
<feature type="compositionally biased region" description="Polar residues" evidence="1">
    <location>
        <begin position="1"/>
        <end position="16"/>
    </location>
</feature>
<organism evidence="2 3">
    <name type="scientific">Haematococcus lacustris</name>
    <name type="common">Green alga</name>
    <name type="synonym">Haematococcus pluvialis</name>
    <dbReference type="NCBI Taxonomy" id="44745"/>
    <lineage>
        <taxon>Eukaryota</taxon>
        <taxon>Viridiplantae</taxon>
        <taxon>Chlorophyta</taxon>
        <taxon>core chlorophytes</taxon>
        <taxon>Chlorophyceae</taxon>
        <taxon>CS clade</taxon>
        <taxon>Chlamydomonadales</taxon>
        <taxon>Haematococcaceae</taxon>
        <taxon>Haematococcus</taxon>
    </lineage>
</organism>
<dbReference type="AlphaFoldDB" id="A0A6A0A085"/>
<protein>
    <submittedName>
        <fullName evidence="2">Uncharacterized protein</fullName>
    </submittedName>
</protein>
<dbReference type="Proteomes" id="UP000485058">
    <property type="component" value="Unassembled WGS sequence"/>
</dbReference>
<feature type="region of interest" description="Disordered" evidence="1">
    <location>
        <begin position="1"/>
        <end position="34"/>
    </location>
</feature>
<accession>A0A6A0A085</accession>
<evidence type="ECO:0000256" key="1">
    <source>
        <dbReference type="SAM" id="MobiDB-lite"/>
    </source>
</evidence>
<reference evidence="2 3" key="1">
    <citation type="submission" date="2020-02" db="EMBL/GenBank/DDBJ databases">
        <title>Draft genome sequence of Haematococcus lacustris strain NIES-144.</title>
        <authorList>
            <person name="Morimoto D."/>
            <person name="Nakagawa S."/>
            <person name="Yoshida T."/>
            <person name="Sawayama S."/>
        </authorList>
    </citation>
    <scope>NUCLEOTIDE SEQUENCE [LARGE SCALE GENOMIC DNA]</scope>
    <source>
        <strain evidence="2 3">NIES-144</strain>
    </source>
</reference>
<proteinExistence type="predicted"/>
<keyword evidence="3" id="KW-1185">Reference proteome</keyword>
<name>A0A6A0A085_HAELA</name>
<sequence length="77" mass="8103">MRQGTIQTQQGHTSEGQLEFGYKSEGEPVPTLRSDARIGPGLDCCGLQLRAVRRVQCLGAARGTATPMCMTAAIPAG</sequence>
<dbReference type="EMBL" id="BLLF01003395">
    <property type="protein sequence ID" value="GFH27220.1"/>
    <property type="molecule type" value="Genomic_DNA"/>
</dbReference>
<evidence type="ECO:0000313" key="2">
    <source>
        <dbReference type="EMBL" id="GFH27220.1"/>
    </source>
</evidence>
<comment type="caution">
    <text evidence="2">The sequence shown here is derived from an EMBL/GenBank/DDBJ whole genome shotgun (WGS) entry which is preliminary data.</text>
</comment>